<evidence type="ECO:0000313" key="2">
    <source>
        <dbReference type="Proteomes" id="UP001234202"/>
    </source>
</evidence>
<gene>
    <name evidence="1" type="ORF">QFC24_004496</name>
</gene>
<sequence>MSASSDPSTSDSLKRKRQPGDSDEDEDNASSEPNDDMHPKEVLEVLTLLYDELYTLEKSPPQQQIQEKAQPTGLSTWRRFQTRATVHDTAAEELIRHNIVPKLKNLMGRPTRGFSWVSKRPIEYDLLGLLKYFANKRRDPRSKKEGRKMQFILNHEEIYAIIVKHWNSSVAVRPAEEQAEDLSEDELDEIGSGAITPTKPASDTGNSPSVALDAEEAEFIAPSLSGANTELDRTAYLAYTGSGPPAQWGEDPDWMTNFERWFQTVYSIDPFSNDGNTEHAKHLEEATPDGPTA</sequence>
<comment type="caution">
    <text evidence="1">The sequence shown here is derived from an EMBL/GenBank/DDBJ whole genome shotgun (WGS) entry which is preliminary data.</text>
</comment>
<keyword evidence="2" id="KW-1185">Reference proteome</keyword>
<protein>
    <submittedName>
        <fullName evidence="1">Uncharacterized protein</fullName>
    </submittedName>
</protein>
<accession>A0ACC2XCX2</accession>
<dbReference type="Proteomes" id="UP001234202">
    <property type="component" value="Unassembled WGS sequence"/>
</dbReference>
<name>A0ACC2XCX2_9TREE</name>
<reference evidence="1" key="1">
    <citation type="submission" date="2023-04" db="EMBL/GenBank/DDBJ databases">
        <title>Draft Genome sequencing of Naganishia species isolated from polar environments using Oxford Nanopore Technology.</title>
        <authorList>
            <person name="Leo P."/>
            <person name="Venkateswaran K."/>
        </authorList>
    </citation>
    <scope>NUCLEOTIDE SEQUENCE</scope>
    <source>
        <strain evidence="1">DBVPG 5303</strain>
    </source>
</reference>
<evidence type="ECO:0000313" key="1">
    <source>
        <dbReference type="EMBL" id="KAJ9121914.1"/>
    </source>
</evidence>
<proteinExistence type="predicted"/>
<organism evidence="1 2">
    <name type="scientific">Naganishia onofrii</name>
    <dbReference type="NCBI Taxonomy" id="1851511"/>
    <lineage>
        <taxon>Eukaryota</taxon>
        <taxon>Fungi</taxon>
        <taxon>Dikarya</taxon>
        <taxon>Basidiomycota</taxon>
        <taxon>Agaricomycotina</taxon>
        <taxon>Tremellomycetes</taxon>
        <taxon>Filobasidiales</taxon>
        <taxon>Filobasidiaceae</taxon>
        <taxon>Naganishia</taxon>
    </lineage>
</organism>
<dbReference type="EMBL" id="JASBWV010000016">
    <property type="protein sequence ID" value="KAJ9121914.1"/>
    <property type="molecule type" value="Genomic_DNA"/>
</dbReference>